<keyword evidence="3" id="KW-1185">Reference proteome</keyword>
<feature type="region of interest" description="Disordered" evidence="1">
    <location>
        <begin position="1"/>
        <end position="21"/>
    </location>
</feature>
<proteinExistence type="predicted"/>
<evidence type="ECO:0000256" key="1">
    <source>
        <dbReference type="SAM" id="MobiDB-lite"/>
    </source>
</evidence>
<protein>
    <submittedName>
        <fullName evidence="2">Uncharacterized protein</fullName>
    </submittedName>
</protein>
<sequence>MFHEFEDHRMEDMKEDDNPISPMQFKEKIGFESEFDIIEKGTQATVGLGNYKEILYTSLDQGSLKYGSNVT</sequence>
<comment type="caution">
    <text evidence="2">The sequence shown here is derived from an EMBL/GenBank/DDBJ whole genome shotgun (WGS) entry which is preliminary data.</text>
</comment>
<gene>
    <name evidence="2" type="ORF">PanWU01x14_018460</name>
</gene>
<evidence type="ECO:0000313" key="3">
    <source>
        <dbReference type="Proteomes" id="UP000237105"/>
    </source>
</evidence>
<evidence type="ECO:0000313" key="2">
    <source>
        <dbReference type="EMBL" id="PON78588.1"/>
    </source>
</evidence>
<dbReference type="AlphaFoldDB" id="A0A2P5DZ61"/>
<reference evidence="3" key="1">
    <citation type="submission" date="2016-06" db="EMBL/GenBank/DDBJ databases">
        <title>Parallel loss of symbiosis genes in relatives of nitrogen-fixing non-legume Parasponia.</title>
        <authorList>
            <person name="Van Velzen R."/>
            <person name="Holmer R."/>
            <person name="Bu F."/>
            <person name="Rutten L."/>
            <person name="Van Zeijl A."/>
            <person name="Liu W."/>
            <person name="Santuari L."/>
            <person name="Cao Q."/>
            <person name="Sharma T."/>
            <person name="Shen D."/>
            <person name="Roswanjaya Y."/>
            <person name="Wardhani T."/>
            <person name="Kalhor M.S."/>
            <person name="Jansen J."/>
            <person name="Van den Hoogen J."/>
            <person name="Gungor B."/>
            <person name="Hartog M."/>
            <person name="Hontelez J."/>
            <person name="Verver J."/>
            <person name="Yang W.-C."/>
            <person name="Schijlen E."/>
            <person name="Repin R."/>
            <person name="Schilthuizen M."/>
            <person name="Schranz E."/>
            <person name="Heidstra R."/>
            <person name="Miyata K."/>
            <person name="Fedorova E."/>
            <person name="Kohlen W."/>
            <person name="Bisseling T."/>
            <person name="Smit S."/>
            <person name="Geurts R."/>
        </authorList>
    </citation>
    <scope>NUCLEOTIDE SEQUENCE [LARGE SCALE GENOMIC DNA]</scope>
    <source>
        <strain evidence="3">cv. WU1-14</strain>
    </source>
</reference>
<dbReference type="Proteomes" id="UP000237105">
    <property type="component" value="Unassembled WGS sequence"/>
</dbReference>
<dbReference type="EMBL" id="JXTB01000008">
    <property type="protein sequence ID" value="PON78588.1"/>
    <property type="molecule type" value="Genomic_DNA"/>
</dbReference>
<accession>A0A2P5DZ61</accession>
<feature type="compositionally biased region" description="Basic and acidic residues" evidence="1">
    <location>
        <begin position="1"/>
        <end position="12"/>
    </location>
</feature>
<name>A0A2P5DZ61_PARAD</name>
<organism evidence="2 3">
    <name type="scientific">Parasponia andersonii</name>
    <name type="common">Sponia andersonii</name>
    <dbReference type="NCBI Taxonomy" id="3476"/>
    <lineage>
        <taxon>Eukaryota</taxon>
        <taxon>Viridiplantae</taxon>
        <taxon>Streptophyta</taxon>
        <taxon>Embryophyta</taxon>
        <taxon>Tracheophyta</taxon>
        <taxon>Spermatophyta</taxon>
        <taxon>Magnoliopsida</taxon>
        <taxon>eudicotyledons</taxon>
        <taxon>Gunneridae</taxon>
        <taxon>Pentapetalae</taxon>
        <taxon>rosids</taxon>
        <taxon>fabids</taxon>
        <taxon>Rosales</taxon>
        <taxon>Cannabaceae</taxon>
        <taxon>Parasponia</taxon>
    </lineage>
</organism>